<accession>A0A9R1VPI9</accession>
<reference evidence="1 2" key="1">
    <citation type="journal article" date="2017" name="Nat. Commun.">
        <title>Genome assembly with in vitro proximity ligation data and whole-genome triplication in lettuce.</title>
        <authorList>
            <person name="Reyes-Chin-Wo S."/>
            <person name="Wang Z."/>
            <person name="Yang X."/>
            <person name="Kozik A."/>
            <person name="Arikit S."/>
            <person name="Song C."/>
            <person name="Xia L."/>
            <person name="Froenicke L."/>
            <person name="Lavelle D.O."/>
            <person name="Truco M.J."/>
            <person name="Xia R."/>
            <person name="Zhu S."/>
            <person name="Xu C."/>
            <person name="Xu H."/>
            <person name="Xu X."/>
            <person name="Cox K."/>
            <person name="Korf I."/>
            <person name="Meyers B.C."/>
            <person name="Michelmore R.W."/>
        </authorList>
    </citation>
    <scope>NUCLEOTIDE SEQUENCE [LARGE SCALE GENOMIC DNA]</scope>
    <source>
        <strain evidence="2">cv. Salinas</strain>
        <tissue evidence="1">Seedlings</tissue>
    </source>
</reference>
<dbReference type="EMBL" id="NBSK02000005">
    <property type="protein sequence ID" value="KAJ0208527.1"/>
    <property type="molecule type" value="Genomic_DNA"/>
</dbReference>
<organism evidence="1 2">
    <name type="scientific">Lactuca sativa</name>
    <name type="common">Garden lettuce</name>
    <dbReference type="NCBI Taxonomy" id="4236"/>
    <lineage>
        <taxon>Eukaryota</taxon>
        <taxon>Viridiplantae</taxon>
        <taxon>Streptophyta</taxon>
        <taxon>Embryophyta</taxon>
        <taxon>Tracheophyta</taxon>
        <taxon>Spermatophyta</taxon>
        <taxon>Magnoliopsida</taxon>
        <taxon>eudicotyledons</taxon>
        <taxon>Gunneridae</taxon>
        <taxon>Pentapetalae</taxon>
        <taxon>asterids</taxon>
        <taxon>campanulids</taxon>
        <taxon>Asterales</taxon>
        <taxon>Asteraceae</taxon>
        <taxon>Cichorioideae</taxon>
        <taxon>Cichorieae</taxon>
        <taxon>Lactucinae</taxon>
        <taxon>Lactuca</taxon>
    </lineage>
</organism>
<sequence length="92" mass="10879">MSSLDDPFNIQTQHPRVQPSSIETISDHHDHRILLIFNPYPSSRSTRRLEKPNRVMLRLCRFLLVAASLVAETRLLLNLQENLKRNHQKMFF</sequence>
<gene>
    <name evidence="1" type="ORF">LSAT_V11C500246850</name>
</gene>
<proteinExistence type="predicted"/>
<comment type="caution">
    <text evidence="1">The sequence shown here is derived from an EMBL/GenBank/DDBJ whole genome shotgun (WGS) entry which is preliminary data.</text>
</comment>
<evidence type="ECO:0000313" key="2">
    <source>
        <dbReference type="Proteomes" id="UP000235145"/>
    </source>
</evidence>
<evidence type="ECO:0000313" key="1">
    <source>
        <dbReference type="EMBL" id="KAJ0208527.1"/>
    </source>
</evidence>
<keyword evidence="2" id="KW-1185">Reference proteome</keyword>
<dbReference type="AlphaFoldDB" id="A0A9R1VPI9"/>
<protein>
    <submittedName>
        <fullName evidence="1">Uncharacterized protein</fullName>
    </submittedName>
</protein>
<name>A0A9R1VPI9_LACSA</name>
<dbReference type="Proteomes" id="UP000235145">
    <property type="component" value="Unassembled WGS sequence"/>
</dbReference>